<evidence type="ECO:0000313" key="3">
    <source>
        <dbReference type="EMBL" id="KAH0556978.1"/>
    </source>
</evidence>
<keyword evidence="4" id="KW-1185">Reference proteome</keyword>
<dbReference type="GO" id="GO:0004497">
    <property type="term" value="F:monooxygenase activity"/>
    <property type="evidence" value="ECO:0007669"/>
    <property type="project" value="InterPro"/>
</dbReference>
<feature type="compositionally biased region" description="Low complexity" evidence="2">
    <location>
        <begin position="257"/>
        <end position="270"/>
    </location>
</feature>
<name>A0A9P8L9V6_9PEZI</name>
<sequence>MAVMFTCQCLDFDPVKSFPLHQAALAVTQQLGKLVEENVKAVHSTGFIAGIIDKLHQEYSPLKDYGVTQIIDFYLSDEGKVHLPEINRLAKLDTAGADEKLLHYAMEAIRISGTFYVYREAVESLVINDNGRDVPVKAGDQVFVSFVDAAKDPKVFPNPDKVLLDRPLESYIHYGAGPHACLGRGISKVLITAVLKTIGRLDNLRRAPGDQGRLKKIPRPGGFHLYMKEDYGGYFPFPTTMKINFDGELPELQDVPGKANGAKNAATTAGPSSQKK</sequence>
<dbReference type="Gene3D" id="1.10.630.10">
    <property type="entry name" value="Cytochrome P450"/>
    <property type="match status" value="1"/>
</dbReference>
<comment type="similarity">
    <text evidence="1">Belongs to the cytochrome P450 family.</text>
</comment>
<dbReference type="CDD" id="cd20612">
    <property type="entry name" value="CYP_LDS-like_C"/>
    <property type="match status" value="1"/>
</dbReference>
<protein>
    <submittedName>
        <fullName evidence="3">Uncharacterized protein</fullName>
    </submittedName>
</protein>
<evidence type="ECO:0000313" key="4">
    <source>
        <dbReference type="Proteomes" id="UP000750711"/>
    </source>
</evidence>
<dbReference type="Pfam" id="PF00067">
    <property type="entry name" value="p450"/>
    <property type="match status" value="1"/>
</dbReference>
<gene>
    <name evidence="3" type="ORF">GP486_005232</name>
</gene>
<reference evidence="3" key="1">
    <citation type="submission" date="2021-03" db="EMBL/GenBank/DDBJ databases">
        <title>Comparative genomics and phylogenomic investigation of the class Geoglossomycetes provide insights into ecological specialization and systematics.</title>
        <authorList>
            <person name="Melie T."/>
            <person name="Pirro S."/>
            <person name="Miller A.N."/>
            <person name="Quandt A."/>
        </authorList>
    </citation>
    <scope>NUCLEOTIDE SEQUENCE</scope>
    <source>
        <strain evidence="3">CAQ_001_2017</strain>
    </source>
</reference>
<dbReference type="PANTHER" id="PTHR46696">
    <property type="entry name" value="P450, PUTATIVE (EUROFUNG)-RELATED"/>
    <property type="match status" value="1"/>
</dbReference>
<comment type="caution">
    <text evidence="3">The sequence shown here is derived from an EMBL/GenBank/DDBJ whole genome shotgun (WGS) entry which is preliminary data.</text>
</comment>
<evidence type="ECO:0000256" key="1">
    <source>
        <dbReference type="ARBA" id="ARBA00010617"/>
    </source>
</evidence>
<evidence type="ECO:0000256" key="2">
    <source>
        <dbReference type="SAM" id="MobiDB-lite"/>
    </source>
</evidence>
<feature type="region of interest" description="Disordered" evidence="2">
    <location>
        <begin position="250"/>
        <end position="276"/>
    </location>
</feature>
<dbReference type="Proteomes" id="UP000750711">
    <property type="component" value="Unassembled WGS sequence"/>
</dbReference>
<proteinExistence type="inferred from homology"/>
<accession>A0A9P8L9V6</accession>
<dbReference type="InterPro" id="IPR001128">
    <property type="entry name" value="Cyt_P450"/>
</dbReference>
<dbReference type="InterPro" id="IPR036396">
    <property type="entry name" value="Cyt_P450_sf"/>
</dbReference>
<dbReference type="PANTHER" id="PTHR46696:SF1">
    <property type="entry name" value="CYTOCHROME P450 YJIB-RELATED"/>
    <property type="match status" value="1"/>
</dbReference>
<dbReference type="GO" id="GO:0005506">
    <property type="term" value="F:iron ion binding"/>
    <property type="evidence" value="ECO:0007669"/>
    <property type="project" value="InterPro"/>
</dbReference>
<dbReference type="EMBL" id="JAGHQM010000953">
    <property type="protein sequence ID" value="KAH0556978.1"/>
    <property type="molecule type" value="Genomic_DNA"/>
</dbReference>
<organism evidence="3 4">
    <name type="scientific">Trichoglossum hirsutum</name>
    <dbReference type="NCBI Taxonomy" id="265104"/>
    <lineage>
        <taxon>Eukaryota</taxon>
        <taxon>Fungi</taxon>
        <taxon>Dikarya</taxon>
        <taxon>Ascomycota</taxon>
        <taxon>Pezizomycotina</taxon>
        <taxon>Geoglossomycetes</taxon>
        <taxon>Geoglossales</taxon>
        <taxon>Geoglossaceae</taxon>
        <taxon>Trichoglossum</taxon>
    </lineage>
</organism>
<dbReference type="SUPFAM" id="SSF48264">
    <property type="entry name" value="Cytochrome P450"/>
    <property type="match status" value="1"/>
</dbReference>
<dbReference type="GO" id="GO:0016705">
    <property type="term" value="F:oxidoreductase activity, acting on paired donors, with incorporation or reduction of molecular oxygen"/>
    <property type="evidence" value="ECO:0007669"/>
    <property type="project" value="InterPro"/>
</dbReference>
<dbReference type="AlphaFoldDB" id="A0A9P8L9V6"/>
<dbReference type="GO" id="GO:0020037">
    <property type="term" value="F:heme binding"/>
    <property type="evidence" value="ECO:0007669"/>
    <property type="project" value="InterPro"/>
</dbReference>